<gene>
    <name evidence="12" type="primary">tnpB</name>
    <name evidence="12" type="ORF">ACFSJG_24100</name>
</gene>
<dbReference type="PANTHER" id="PTHR30405:SF11">
    <property type="entry name" value="RNA-GUIDED DNA ENDONUCLEASE RV2885C-RELATED"/>
    <property type="match status" value="1"/>
</dbReference>
<feature type="domain" description="Transposase putative helix-turn-helix" evidence="11">
    <location>
        <begin position="1"/>
        <end position="44"/>
    </location>
</feature>
<evidence type="ECO:0000256" key="2">
    <source>
        <dbReference type="ARBA" id="ARBA00011044"/>
    </source>
</evidence>
<keyword evidence="6" id="KW-0238">DNA-binding</keyword>
<comment type="similarity">
    <text evidence="1">In the C-terminal section; belongs to the transposase 35 family.</text>
</comment>
<feature type="region of interest" description="Disordered" evidence="8">
    <location>
        <begin position="237"/>
        <end position="264"/>
    </location>
</feature>
<comment type="caution">
    <text evidence="12">The sequence shown here is derived from an EMBL/GenBank/DDBJ whole genome shotgun (WGS) entry which is preliminary data.</text>
</comment>
<dbReference type="GO" id="GO:0004519">
    <property type="term" value="F:endonuclease activity"/>
    <property type="evidence" value="ECO:0007669"/>
    <property type="project" value="UniProtKB-KW"/>
</dbReference>
<keyword evidence="12" id="KW-0540">Nuclease</keyword>
<evidence type="ECO:0000256" key="7">
    <source>
        <dbReference type="ARBA" id="ARBA00023172"/>
    </source>
</evidence>
<feature type="compositionally biased region" description="Basic residues" evidence="8">
    <location>
        <begin position="238"/>
        <end position="248"/>
    </location>
</feature>
<dbReference type="InterPro" id="IPR053470">
    <property type="entry name" value="RNA-guided_DNA_endonuclease"/>
</dbReference>
<feature type="domain" description="Probable transposase IS891/IS1136/IS1341" evidence="9">
    <location>
        <begin position="185"/>
        <end position="309"/>
    </location>
</feature>
<feature type="domain" description="Cas12f1-like TNB" evidence="10">
    <location>
        <begin position="321"/>
        <end position="388"/>
    </location>
</feature>
<keyword evidence="12" id="KW-0378">Hydrolase</keyword>
<dbReference type="Proteomes" id="UP001597286">
    <property type="component" value="Unassembled WGS sequence"/>
</dbReference>
<keyword evidence="3" id="KW-0815">Transposition</keyword>
<dbReference type="PANTHER" id="PTHR30405">
    <property type="entry name" value="TRANSPOSASE"/>
    <property type="match status" value="1"/>
</dbReference>
<dbReference type="InterPro" id="IPR051399">
    <property type="entry name" value="RNA-guided_DNA_endo/Transpos"/>
</dbReference>
<dbReference type="RefSeq" id="WP_378487745.1">
    <property type="nucleotide sequence ID" value="NZ_JBHUFB010000020.1"/>
</dbReference>
<evidence type="ECO:0000259" key="11">
    <source>
        <dbReference type="Pfam" id="PF12323"/>
    </source>
</evidence>
<dbReference type="InterPro" id="IPR021027">
    <property type="entry name" value="Transposase_put_HTH"/>
</dbReference>
<dbReference type="Pfam" id="PF07282">
    <property type="entry name" value="Cas12f1-like_TNB"/>
    <property type="match status" value="1"/>
</dbReference>
<keyword evidence="7" id="KW-0233">DNA recombination</keyword>
<evidence type="ECO:0000256" key="1">
    <source>
        <dbReference type="ARBA" id="ARBA00008761"/>
    </source>
</evidence>
<proteinExistence type="inferred from homology"/>
<evidence type="ECO:0000313" key="12">
    <source>
        <dbReference type="EMBL" id="MFD1815313.1"/>
    </source>
</evidence>
<evidence type="ECO:0000256" key="5">
    <source>
        <dbReference type="ARBA" id="ARBA00022833"/>
    </source>
</evidence>
<organism evidence="12 13">
    <name type="scientific">Rhodococcus gannanensis</name>
    <dbReference type="NCBI Taxonomy" id="1960308"/>
    <lineage>
        <taxon>Bacteria</taxon>
        <taxon>Bacillati</taxon>
        <taxon>Actinomycetota</taxon>
        <taxon>Actinomycetes</taxon>
        <taxon>Mycobacteriales</taxon>
        <taxon>Nocardiaceae</taxon>
        <taxon>Rhodococcus</taxon>
    </lineage>
</organism>
<dbReference type="Pfam" id="PF01385">
    <property type="entry name" value="OrfB_IS605"/>
    <property type="match status" value="1"/>
</dbReference>
<evidence type="ECO:0000256" key="3">
    <source>
        <dbReference type="ARBA" id="ARBA00022578"/>
    </source>
</evidence>
<keyword evidence="13" id="KW-1185">Reference proteome</keyword>
<dbReference type="InterPro" id="IPR010095">
    <property type="entry name" value="Cas12f1-like_TNB"/>
</dbReference>
<reference evidence="13" key="1">
    <citation type="journal article" date="2019" name="Int. J. Syst. Evol. Microbiol.">
        <title>The Global Catalogue of Microorganisms (GCM) 10K type strain sequencing project: providing services to taxonomists for standard genome sequencing and annotation.</title>
        <authorList>
            <consortium name="The Broad Institute Genomics Platform"/>
            <consortium name="The Broad Institute Genome Sequencing Center for Infectious Disease"/>
            <person name="Wu L."/>
            <person name="Ma J."/>
        </authorList>
    </citation>
    <scope>NUCLEOTIDE SEQUENCE [LARGE SCALE GENOMIC DNA]</scope>
    <source>
        <strain evidence="13">DT72</strain>
    </source>
</reference>
<evidence type="ECO:0000259" key="10">
    <source>
        <dbReference type="Pfam" id="PF07282"/>
    </source>
</evidence>
<evidence type="ECO:0000313" key="13">
    <source>
        <dbReference type="Proteomes" id="UP001597286"/>
    </source>
</evidence>
<keyword evidence="5" id="KW-0862">Zinc</keyword>
<dbReference type="NCBIfam" id="NF040570">
    <property type="entry name" value="guided_TnpB"/>
    <property type="match status" value="1"/>
</dbReference>
<keyword evidence="4" id="KW-0479">Metal-binding</keyword>
<dbReference type="EMBL" id="JBHUFB010000020">
    <property type="protein sequence ID" value="MFD1815313.1"/>
    <property type="molecule type" value="Genomic_DNA"/>
</dbReference>
<comment type="similarity">
    <text evidence="2">In the N-terminal section; belongs to the transposase 2 family.</text>
</comment>
<evidence type="ECO:0000259" key="9">
    <source>
        <dbReference type="Pfam" id="PF01385"/>
    </source>
</evidence>
<name>A0ABW4PAZ5_9NOCA</name>
<dbReference type="Pfam" id="PF12323">
    <property type="entry name" value="HTH_OrfB_IS605"/>
    <property type="match status" value="1"/>
</dbReference>
<dbReference type="InterPro" id="IPR001959">
    <property type="entry name" value="Transposase"/>
</dbReference>
<accession>A0ABW4PAZ5</accession>
<keyword evidence="12" id="KW-0255">Endonuclease</keyword>
<evidence type="ECO:0000256" key="4">
    <source>
        <dbReference type="ARBA" id="ARBA00022723"/>
    </source>
</evidence>
<dbReference type="NCBIfam" id="NF038280">
    <property type="entry name" value="IS607_TnpB"/>
    <property type="match status" value="1"/>
</dbReference>
<protein>
    <submittedName>
        <fullName evidence="12">IS607 family element RNA-guided endonuclease TnpB</fullName>
    </submittedName>
</protein>
<sequence>MIRAYLFALDPTAGQEQAFRSHCGAQRFAYNWALAQVKANWNQRTAEESYGIPEAGRTPWISTSAYSLRKAWNQVKDVVAPWWGENSKEAYASGCANLAAALGNRRDGRARMPRFKSKRSRLSCRFTTGAFGLGHDRRHIRLPRIGEVRTHESTRKLARRVEAETACIISATLSYQRGRWHVSFSVELPDAPSPNRTRTRTRGVGVDLGIKDRAVLSTGETIPNPRHLDKALRELRRAQRRASRRRGPDRRSGQVPSNRWHKANDRVSRLHAQVSNQRRDGLHKLTTRLVSEFDTIVIEDLHVAGMVRNRRLARHIADAGWGEFRRQLTYKADAAGVRVVVADRWFASSKTCSGCGAAKTKLALSERTYTCAVCGLVMDRDLNAARNLAALAGGITGELLREQPAGTRVRPDDRLGCEIATGRPRCGQRHACEGVAHGTELQVS</sequence>
<dbReference type="NCBIfam" id="TIGR01766">
    <property type="entry name" value="IS200/IS605 family accessory protein TnpB-like domain"/>
    <property type="match status" value="1"/>
</dbReference>
<evidence type="ECO:0000256" key="8">
    <source>
        <dbReference type="SAM" id="MobiDB-lite"/>
    </source>
</evidence>
<evidence type="ECO:0000256" key="6">
    <source>
        <dbReference type="ARBA" id="ARBA00023125"/>
    </source>
</evidence>